<reference evidence="2" key="1">
    <citation type="submission" date="2023-07" db="EMBL/GenBank/DDBJ databases">
        <title>Defluviimonas sediminis sp. nov., isolated from mangrove sediment.</title>
        <authorList>
            <person name="Liu L."/>
            <person name="Li J."/>
            <person name="Huang Y."/>
            <person name="Pan J."/>
            <person name="Li M."/>
        </authorList>
    </citation>
    <scope>NUCLEOTIDE SEQUENCE [LARGE SCALE GENOMIC DNA]</scope>
    <source>
        <strain evidence="2">FT324</strain>
    </source>
</reference>
<protein>
    <submittedName>
        <fullName evidence="1">YaaC family protein</fullName>
    </submittedName>
</protein>
<dbReference type="Pfam" id="PF14175">
    <property type="entry name" value="YaaC"/>
    <property type="match status" value="1"/>
</dbReference>
<proteinExistence type="predicted"/>
<dbReference type="InterPro" id="IPR026988">
    <property type="entry name" value="YaaC-like"/>
</dbReference>
<sequence length="333" mass="38293">MHKGVTSPDFGALHVLSNDPWQYVELSLRRAKSKEALSYWQQARRFAEASELLSPEAAPLPIYYAFLNASKALLKHKKVKHGDHHGVTGQRSEDARASLANETVKFQNGGILPALCGYFNESTTAAEYSLRDILWNIPFIHRAFCLSFTSAAELFIPLESAKYVRHDKTREAWFEAEIVPRFSDQRTLRSLPNSFETWDADGKTLVRRKKRFDWYVGRTNSEDKKRALQRLQNYHGTTRRVVVNIGGERDLWYLKKQLANNHVGARHTVTLMFAAMHRLSELSRYDPAGLDRHLSGQANWLLVEFINHAMGQFIDQIATEITGFQFWPPKMRS</sequence>
<organism evidence="1 2">
    <name type="scientific">Albidovulum sediminis</name>
    <dbReference type="NCBI Taxonomy" id="3066345"/>
    <lineage>
        <taxon>Bacteria</taxon>
        <taxon>Pseudomonadati</taxon>
        <taxon>Pseudomonadota</taxon>
        <taxon>Alphaproteobacteria</taxon>
        <taxon>Rhodobacterales</taxon>
        <taxon>Paracoccaceae</taxon>
        <taxon>Albidovulum</taxon>
    </lineage>
</organism>
<evidence type="ECO:0000313" key="1">
    <source>
        <dbReference type="EMBL" id="MCT8331206.1"/>
    </source>
</evidence>
<gene>
    <name evidence="1" type="ORF">N5I32_16935</name>
</gene>
<dbReference type="Proteomes" id="UP001205601">
    <property type="component" value="Unassembled WGS sequence"/>
</dbReference>
<dbReference type="EMBL" id="JAOCQF010000003">
    <property type="protein sequence ID" value="MCT8331206.1"/>
    <property type="molecule type" value="Genomic_DNA"/>
</dbReference>
<evidence type="ECO:0000313" key="2">
    <source>
        <dbReference type="Proteomes" id="UP001205601"/>
    </source>
</evidence>
<keyword evidence="2" id="KW-1185">Reference proteome</keyword>
<name>A0ABT2NQN3_9RHOB</name>
<dbReference type="RefSeq" id="WP_261497086.1">
    <property type="nucleotide sequence ID" value="NZ_JAOCQF010000003.1"/>
</dbReference>
<comment type="caution">
    <text evidence="1">The sequence shown here is derived from an EMBL/GenBank/DDBJ whole genome shotgun (WGS) entry which is preliminary data.</text>
</comment>
<accession>A0ABT2NQN3</accession>